<sequence length="392" mass="41847">MSDMLKEKFEEFVTESGLVVEAGDPMPTVSAAVIPGGGGYEASSQSKTEVNSKSGAGEGKATVGTDAVNGYGAQQSVTDNGGPRPDGNDEGEDNPGAKASAPVGAKGAQSDGTAQTANINDPGDQGKTQTVGADAAYATSTGPDVTYPIKPSFESLDMSADVAALTEGTELSEEFKEKAATIFEAAVKSKLSEEWAKLEEQFETRLSEQVATVKGELAEEVGGTIKYAIQAWLEENQVSIDRGIRNEITEDFISGLKNLFQEHYINIPDDKVDVVEGLTEDIRKMEDSLNQQIERNVKLQGRLDETAKTVILNVVSEGLADTQKDKLASLAEGVEFESEEKFTEKVKTLRESYFPANPASPAVEATDEAPVEGEEVSPAMAQYLQAINRWNS</sequence>
<evidence type="ECO:0000313" key="3">
    <source>
        <dbReference type="EMBL" id="AOV57401.1"/>
    </source>
</evidence>
<name>A0A1D8KFH7_9CAUD</name>
<dbReference type="EMBL" id="KU686192">
    <property type="protein sequence ID" value="AOV57401.1"/>
    <property type="molecule type" value="Genomic_DNA"/>
</dbReference>
<accession>A0A1D8KFH7</accession>
<evidence type="ECO:0000256" key="1">
    <source>
        <dbReference type="SAM" id="Coils"/>
    </source>
</evidence>
<dbReference type="InterPro" id="IPR057966">
    <property type="entry name" value="T4_SCAF"/>
</dbReference>
<feature type="compositionally biased region" description="Polar residues" evidence="2">
    <location>
        <begin position="110"/>
        <end position="119"/>
    </location>
</feature>
<gene>
    <name evidence="3" type="ORF">N330309_146</name>
</gene>
<keyword evidence="1" id="KW-0175">Coiled coil</keyword>
<proteinExistence type="predicted"/>
<feature type="coiled-coil region" evidence="1">
    <location>
        <begin position="275"/>
        <end position="302"/>
    </location>
</feature>
<evidence type="ECO:0000313" key="4">
    <source>
        <dbReference type="Proteomes" id="UP000241610"/>
    </source>
</evidence>
<organism evidence="3 4">
    <name type="scientific">Synechococcus phage S-CAM1</name>
    <dbReference type="NCBI Taxonomy" id="754037"/>
    <lineage>
        <taxon>Viruses</taxon>
        <taxon>Duplodnaviria</taxon>
        <taxon>Heunggongvirae</taxon>
        <taxon>Uroviricota</taxon>
        <taxon>Caudoviricetes</taxon>
        <taxon>Pantevenvirales</taxon>
        <taxon>Kyanoviridae</taxon>
        <taxon>Anaposvirus</taxon>
        <taxon>Anaposvirus socalone</taxon>
    </lineage>
</organism>
<dbReference type="Pfam" id="PF25623">
    <property type="entry name" value="T4_CASP"/>
    <property type="match status" value="1"/>
</dbReference>
<reference evidence="3 4" key="1">
    <citation type="journal article" date="2016" name="Virology">
        <title>The genomic content and context of auxiliary metabolic genes in marine cyanomyoviruses.</title>
        <authorList>
            <person name="Crummett L.T."/>
            <person name="Puxty R.J."/>
            <person name="Weihe C."/>
            <person name="Marston M.F."/>
            <person name="Martiny J.B."/>
        </authorList>
    </citation>
    <scope>NUCLEOTIDE SEQUENCE [LARGE SCALE GENOMIC DNA]</scope>
    <source>
        <strain evidence="3">0309SB33</strain>
    </source>
</reference>
<feature type="region of interest" description="Disordered" evidence="2">
    <location>
        <begin position="28"/>
        <end position="129"/>
    </location>
</feature>
<dbReference type="Proteomes" id="UP000241610">
    <property type="component" value="Segment"/>
</dbReference>
<feature type="compositionally biased region" description="Polar residues" evidence="2">
    <location>
        <begin position="42"/>
        <end position="54"/>
    </location>
</feature>
<protein>
    <submittedName>
        <fullName evidence="3">Prohead core scaffold protein</fullName>
    </submittedName>
</protein>
<evidence type="ECO:0000256" key="2">
    <source>
        <dbReference type="SAM" id="MobiDB-lite"/>
    </source>
</evidence>